<feature type="transmembrane region" description="Helical" evidence="1">
    <location>
        <begin position="417"/>
        <end position="438"/>
    </location>
</feature>
<feature type="transmembrane region" description="Helical" evidence="1">
    <location>
        <begin position="127"/>
        <end position="143"/>
    </location>
</feature>
<name>A0ABY5SEU1_9BACL</name>
<dbReference type="RefSeq" id="WP_258388500.1">
    <property type="nucleotide sequence ID" value="NZ_CP091430.1"/>
</dbReference>
<feature type="transmembrane region" description="Helical" evidence="1">
    <location>
        <begin position="6"/>
        <end position="24"/>
    </location>
</feature>
<accession>A0ABY5SEU1</accession>
<organism evidence="2 3">
    <name type="scientific">Paenibacillus spongiae</name>
    <dbReference type="NCBI Taxonomy" id="2909671"/>
    <lineage>
        <taxon>Bacteria</taxon>
        <taxon>Bacillati</taxon>
        <taxon>Bacillota</taxon>
        <taxon>Bacilli</taxon>
        <taxon>Bacillales</taxon>
        <taxon>Paenibacillaceae</taxon>
        <taxon>Paenibacillus</taxon>
    </lineage>
</organism>
<gene>
    <name evidence="2" type="ORF">L1F29_11745</name>
</gene>
<keyword evidence="3" id="KW-1185">Reference proteome</keyword>
<sequence>MDIQLTALHWVYLAFIVFIMTLLIKRRDTSLICVVGIFTLGLLATESLSGSVSGVFNSFIYATKELIGTIFIISIIVAMSRILIITGVNEMMVSPLTRFIRTPALAFWGIGLIMMVTSWFFWPSPGVALIGAVLLPVAVRVGLPALGAAMAMNLFGHGIALSGDYIIQGAPKLTADAAGLPVADVMQASIPLVIVMGLVTTVVAFWMMRRDMKRGTWRDGLVESGVGTGPGSTESSAQVRLPKQLKRWLAVIIPLLFAADVAAMFVLDLQGGDATALIGGTAVLILIAVTLIAHRNRGLEQTTAYLIEGFQFGFRVFGPVIPIAAFFYLGDAAFTELFGKTLPDGSHGIVNDLGVALANHVPLNDAIGAVTLTVTGAITGLDGSGFSGISLAGSVAQLFASAIGTGADTLTALGQVAAIWVGGGTLIPWALIPAAAICGVNPFELARRNLKPVLIGLAVTTIVAIFLI</sequence>
<feature type="transmembrane region" description="Helical" evidence="1">
    <location>
        <begin position="100"/>
        <end position="121"/>
    </location>
</feature>
<evidence type="ECO:0008006" key="4">
    <source>
        <dbReference type="Google" id="ProtNLM"/>
    </source>
</evidence>
<feature type="transmembrane region" description="Helical" evidence="1">
    <location>
        <begin position="248"/>
        <end position="267"/>
    </location>
</feature>
<evidence type="ECO:0000256" key="1">
    <source>
        <dbReference type="SAM" id="Phobius"/>
    </source>
</evidence>
<feature type="transmembrane region" description="Helical" evidence="1">
    <location>
        <begin position="66"/>
        <end position="88"/>
    </location>
</feature>
<dbReference type="Proteomes" id="UP001057877">
    <property type="component" value="Chromosome"/>
</dbReference>
<evidence type="ECO:0000313" key="2">
    <source>
        <dbReference type="EMBL" id="UVI32446.1"/>
    </source>
</evidence>
<feature type="transmembrane region" description="Helical" evidence="1">
    <location>
        <begin position="31"/>
        <end position="60"/>
    </location>
</feature>
<reference evidence="2" key="1">
    <citation type="submission" date="2022-01" db="EMBL/GenBank/DDBJ databases">
        <title>Paenibacillus spongiae sp. nov., isolated from marine sponge.</title>
        <authorList>
            <person name="Li Z."/>
            <person name="Zhang M."/>
        </authorList>
    </citation>
    <scope>NUCLEOTIDE SEQUENCE</scope>
    <source>
        <strain evidence="2">PHS-Z3</strain>
    </source>
</reference>
<feature type="transmembrane region" description="Helical" evidence="1">
    <location>
        <begin position="450"/>
        <end position="467"/>
    </location>
</feature>
<proteinExistence type="predicted"/>
<keyword evidence="1" id="KW-0472">Membrane</keyword>
<protein>
    <recommendedName>
        <fullName evidence="4">Transporter</fullName>
    </recommendedName>
</protein>
<keyword evidence="1" id="KW-0812">Transmembrane</keyword>
<keyword evidence="1" id="KW-1133">Transmembrane helix</keyword>
<dbReference type="EMBL" id="CP091430">
    <property type="protein sequence ID" value="UVI32446.1"/>
    <property type="molecule type" value="Genomic_DNA"/>
</dbReference>
<feature type="transmembrane region" description="Helical" evidence="1">
    <location>
        <begin position="273"/>
        <end position="293"/>
    </location>
</feature>
<feature type="transmembrane region" description="Helical" evidence="1">
    <location>
        <begin position="305"/>
        <end position="329"/>
    </location>
</feature>
<feature type="transmembrane region" description="Helical" evidence="1">
    <location>
        <begin position="188"/>
        <end position="208"/>
    </location>
</feature>
<evidence type="ECO:0000313" key="3">
    <source>
        <dbReference type="Proteomes" id="UP001057877"/>
    </source>
</evidence>